<proteinExistence type="predicted"/>
<dbReference type="InterPro" id="IPR005186">
    <property type="entry name" value="FlaG"/>
</dbReference>
<reference evidence="2 3" key="1">
    <citation type="journal article" date="2011" name="J. Bacteriol.">
        <title>Genome sequence of Methyloversatilis universalis FAM5T, a methylotrophic representative of the order Rhodocyclales.</title>
        <authorList>
            <person name="Kittichotirat W."/>
            <person name="Good N.M."/>
            <person name="Hall R."/>
            <person name="Bringel F."/>
            <person name="Lajus A."/>
            <person name="Medigue C."/>
            <person name="Smalley N.E."/>
            <person name="Beck D."/>
            <person name="Bumgarner R."/>
            <person name="Vuilleumier S."/>
            <person name="Kalyuzhnaya M.G."/>
        </authorList>
    </citation>
    <scope>NUCLEOTIDE SEQUENCE [LARGE SCALE GENOMIC DNA]</scope>
    <source>
        <strain evidence="3">ATCC BAA-1314 / JCM 13912 / FAM5</strain>
    </source>
</reference>
<dbReference type="STRING" id="1000565.METUNv1_00337"/>
<gene>
    <name evidence="2" type="ORF">METUNv1_00337</name>
</gene>
<dbReference type="Gene3D" id="3.30.160.170">
    <property type="entry name" value="FlaG-like"/>
    <property type="match status" value="1"/>
</dbReference>
<evidence type="ECO:0000256" key="1">
    <source>
        <dbReference type="SAM" id="MobiDB-lite"/>
    </source>
</evidence>
<dbReference type="Pfam" id="PF03646">
    <property type="entry name" value="FlaG"/>
    <property type="match status" value="1"/>
</dbReference>
<comment type="caution">
    <text evidence="2">The sequence shown here is derived from an EMBL/GenBank/DDBJ whole genome shotgun (WGS) entry which is preliminary data.</text>
</comment>
<evidence type="ECO:0000313" key="2">
    <source>
        <dbReference type="EMBL" id="EGK73166.1"/>
    </source>
</evidence>
<sequence length="115" mass="12325">MAITPISMTPAQFTPSVPATNGVKSMGDSSTQGDVTAAQALTSEQIEQTVDEIRKRIEPVAQNLQFSIDKDTGKTIVKLIDTSTKEVLRQIPSEELVAIARALGKSQSGLIERKA</sequence>
<dbReference type="PANTHER" id="PTHR37166">
    <property type="entry name" value="PROTEIN FLAG"/>
    <property type="match status" value="1"/>
</dbReference>
<dbReference type="InterPro" id="IPR035924">
    <property type="entry name" value="FlaG-like_sf"/>
</dbReference>
<feature type="region of interest" description="Disordered" evidence="1">
    <location>
        <begin position="1"/>
        <end position="33"/>
    </location>
</feature>
<evidence type="ECO:0000313" key="3">
    <source>
        <dbReference type="Proteomes" id="UP000005019"/>
    </source>
</evidence>
<dbReference type="RefSeq" id="WP_008058200.1">
    <property type="nucleotide sequence ID" value="NZ_AFHG01000029.1"/>
</dbReference>
<keyword evidence="3" id="KW-1185">Reference proteome</keyword>
<dbReference type="Proteomes" id="UP000005019">
    <property type="component" value="Unassembled WGS sequence"/>
</dbReference>
<name>F5R7V5_METUF</name>
<dbReference type="PANTHER" id="PTHR37166:SF1">
    <property type="entry name" value="PROTEIN FLAG"/>
    <property type="match status" value="1"/>
</dbReference>
<dbReference type="EMBL" id="AFHG01000029">
    <property type="protein sequence ID" value="EGK73166.1"/>
    <property type="molecule type" value="Genomic_DNA"/>
</dbReference>
<dbReference type="eggNOG" id="COG1334">
    <property type="taxonomic scope" value="Bacteria"/>
</dbReference>
<dbReference type="AlphaFoldDB" id="F5R7V5"/>
<protein>
    <recommendedName>
        <fullName evidence="4">Flagellar protein FlaG</fullName>
    </recommendedName>
</protein>
<dbReference type="SUPFAM" id="SSF160214">
    <property type="entry name" value="FlaG-like"/>
    <property type="match status" value="1"/>
</dbReference>
<accession>F5R7V5</accession>
<evidence type="ECO:0008006" key="4">
    <source>
        <dbReference type="Google" id="ProtNLM"/>
    </source>
</evidence>
<organism evidence="2 3">
    <name type="scientific">Methyloversatilis universalis (strain ATCC BAA-1314 / DSM 25237 / JCM 13912 / CCUG 52030 / FAM5)</name>
    <dbReference type="NCBI Taxonomy" id="1000565"/>
    <lineage>
        <taxon>Bacteria</taxon>
        <taxon>Pseudomonadati</taxon>
        <taxon>Pseudomonadota</taxon>
        <taxon>Betaproteobacteria</taxon>
        <taxon>Nitrosomonadales</taxon>
        <taxon>Sterolibacteriaceae</taxon>
        <taxon>Methyloversatilis</taxon>
    </lineage>
</organism>